<dbReference type="Proteomes" id="UP000034589">
    <property type="component" value="Unassembled WGS sequence"/>
</dbReference>
<accession>A0A0G1VNU5</accession>
<sequence length="275" mass="32156">MKKRLAVVAGGWHFPMHFYEAIARQKVPIGWEVSLFCVSHRNPSFSKEEKKEELAGLGWSHRDVLDRFLYHEFATIERICELGWTYKEYPNTIGDWGMSNQWLEEHNYKSYDVFLFTHDDNLILTDKMFVDILGKDSKWLILSNSTGNAQRRLRQWLHLPKPPHLRGSFEFFKQEMMERIGGKFDLSETTLTREGKVATPSTFTALSNWGTTVLPLERLINREGLRSRVKTLSPYYRMSRYCLEGERGFIHSTNISNTAEEERGLRKVVAHYGKA</sequence>
<reference evidence="1 2" key="1">
    <citation type="journal article" date="2015" name="Nature">
        <title>rRNA introns, odd ribosomes, and small enigmatic genomes across a large radiation of phyla.</title>
        <authorList>
            <person name="Brown C.T."/>
            <person name="Hug L.A."/>
            <person name="Thomas B.C."/>
            <person name="Sharon I."/>
            <person name="Castelle C.J."/>
            <person name="Singh A."/>
            <person name="Wilkins M.J."/>
            <person name="Williams K.H."/>
            <person name="Banfield J.F."/>
        </authorList>
    </citation>
    <scope>NUCLEOTIDE SEQUENCE [LARGE SCALE GENOMIC DNA]</scope>
</reference>
<name>A0A0G1VNU5_9BACT</name>
<evidence type="ECO:0000313" key="1">
    <source>
        <dbReference type="EMBL" id="KKW08118.1"/>
    </source>
</evidence>
<organism evidence="1 2">
    <name type="scientific">Candidatus Kaiserbacteria bacterium GW2011_GWC2_49_12</name>
    <dbReference type="NCBI Taxonomy" id="1618675"/>
    <lineage>
        <taxon>Bacteria</taxon>
        <taxon>Candidatus Kaiseribacteriota</taxon>
    </lineage>
</organism>
<comment type="caution">
    <text evidence="1">The sequence shown here is derived from an EMBL/GenBank/DDBJ whole genome shotgun (WGS) entry which is preliminary data.</text>
</comment>
<gene>
    <name evidence="1" type="ORF">UY39_C0002G0014</name>
</gene>
<proteinExistence type="predicted"/>
<dbReference type="EMBL" id="LCPV01000002">
    <property type="protein sequence ID" value="KKW08118.1"/>
    <property type="molecule type" value="Genomic_DNA"/>
</dbReference>
<protein>
    <submittedName>
        <fullName evidence="1">Uncharacterized protein</fullName>
    </submittedName>
</protein>
<dbReference type="AlphaFoldDB" id="A0A0G1VNU5"/>
<evidence type="ECO:0000313" key="2">
    <source>
        <dbReference type="Proteomes" id="UP000034589"/>
    </source>
</evidence>